<keyword evidence="3" id="KW-1185">Reference proteome</keyword>
<dbReference type="Proteomes" id="UP000576393">
    <property type="component" value="Unassembled WGS sequence"/>
</dbReference>
<dbReference type="EMBL" id="JACCCO010000001">
    <property type="protein sequence ID" value="NYF38303.1"/>
    <property type="molecule type" value="Genomic_DNA"/>
</dbReference>
<name>A0A852USS5_9ACTN</name>
<reference evidence="2 3" key="1">
    <citation type="submission" date="2020-07" db="EMBL/GenBank/DDBJ databases">
        <title>Sequencing the genomes of 1000 actinobacteria strains.</title>
        <authorList>
            <person name="Klenk H.-P."/>
        </authorList>
    </citation>
    <scope>NUCLEOTIDE SEQUENCE [LARGE SCALE GENOMIC DNA]</scope>
    <source>
        <strain evidence="2 3">DSM 45763</strain>
    </source>
</reference>
<feature type="compositionally biased region" description="Polar residues" evidence="1">
    <location>
        <begin position="1"/>
        <end position="16"/>
    </location>
</feature>
<sequence>MRSSTCQDRQRSSNGCAASVRKATGSVRGARSSGQSGKNTKGSDLSVHTRDRLDAFAVELNARPRKTIDWDTPAQRLAILV</sequence>
<feature type="region of interest" description="Disordered" evidence="1">
    <location>
        <begin position="1"/>
        <end position="48"/>
    </location>
</feature>
<accession>A0A852USS5</accession>
<dbReference type="AlphaFoldDB" id="A0A852USS5"/>
<organism evidence="2 3">
    <name type="scientific">Streptosporangium sandarakinum</name>
    <dbReference type="NCBI Taxonomy" id="1260955"/>
    <lineage>
        <taxon>Bacteria</taxon>
        <taxon>Bacillati</taxon>
        <taxon>Actinomycetota</taxon>
        <taxon>Actinomycetes</taxon>
        <taxon>Streptosporangiales</taxon>
        <taxon>Streptosporangiaceae</taxon>
        <taxon>Streptosporangium</taxon>
    </lineage>
</organism>
<evidence type="ECO:0000313" key="3">
    <source>
        <dbReference type="Proteomes" id="UP000576393"/>
    </source>
</evidence>
<evidence type="ECO:0000313" key="2">
    <source>
        <dbReference type="EMBL" id="NYF38303.1"/>
    </source>
</evidence>
<feature type="compositionally biased region" description="Polar residues" evidence="1">
    <location>
        <begin position="32"/>
        <end position="43"/>
    </location>
</feature>
<proteinExistence type="predicted"/>
<comment type="caution">
    <text evidence="2">The sequence shown here is derived from an EMBL/GenBank/DDBJ whole genome shotgun (WGS) entry which is preliminary data.</text>
</comment>
<evidence type="ECO:0008006" key="4">
    <source>
        <dbReference type="Google" id="ProtNLM"/>
    </source>
</evidence>
<gene>
    <name evidence="2" type="ORF">HDA43_000462</name>
</gene>
<protein>
    <recommendedName>
        <fullName evidence="4">Integrase catalytic domain-containing protein</fullName>
    </recommendedName>
</protein>
<evidence type="ECO:0000256" key="1">
    <source>
        <dbReference type="SAM" id="MobiDB-lite"/>
    </source>
</evidence>
<dbReference type="RefSeq" id="WP_179818071.1">
    <property type="nucleotide sequence ID" value="NZ_JACCCO010000001.1"/>
</dbReference>